<dbReference type="PANTHER" id="PTHR18896:SF76">
    <property type="entry name" value="PHOSPHOLIPASE"/>
    <property type="match status" value="1"/>
</dbReference>
<evidence type="ECO:0000256" key="6">
    <source>
        <dbReference type="ARBA" id="ARBA00023098"/>
    </source>
</evidence>
<dbReference type="CDD" id="cd09105">
    <property type="entry name" value="PLDc_vPLD1_2_like_2"/>
    <property type="match status" value="1"/>
</dbReference>
<dbReference type="Proteomes" id="UP000019132">
    <property type="component" value="Unassembled WGS sequence"/>
</dbReference>
<feature type="domain" description="PLD phosphodiesterase" evidence="8">
    <location>
        <begin position="475"/>
        <end position="502"/>
    </location>
</feature>
<dbReference type="OMA" id="GMHITID"/>
<dbReference type="GO" id="GO:0009395">
    <property type="term" value="P:phospholipid catabolic process"/>
    <property type="evidence" value="ECO:0007669"/>
    <property type="project" value="TreeGrafter"/>
</dbReference>
<keyword evidence="5" id="KW-0442">Lipid degradation</keyword>
<evidence type="ECO:0000313" key="10">
    <source>
        <dbReference type="Proteomes" id="UP000019132"/>
    </source>
</evidence>
<protein>
    <recommendedName>
        <fullName evidence="2">phospholipase D</fullName>
        <ecNumber evidence="2">3.1.4.4</ecNumber>
    </recommendedName>
</protein>
<feature type="chain" id="PRO_5003871288" description="phospholipase D" evidence="7">
    <location>
        <begin position="30"/>
        <end position="605"/>
    </location>
</feature>
<dbReference type="SMART" id="SM00155">
    <property type="entry name" value="PLDc"/>
    <property type="match status" value="2"/>
</dbReference>
<feature type="domain" description="PLD phosphodiesterase" evidence="8">
    <location>
        <begin position="243"/>
        <end position="274"/>
    </location>
</feature>
<evidence type="ECO:0000256" key="7">
    <source>
        <dbReference type="SAM" id="SignalP"/>
    </source>
</evidence>
<dbReference type="PANTHER" id="PTHR18896">
    <property type="entry name" value="PHOSPHOLIPASE D"/>
    <property type="match status" value="1"/>
</dbReference>
<dbReference type="InterPro" id="IPR001736">
    <property type="entry name" value="PLipase_D/transphosphatidylase"/>
</dbReference>
<dbReference type="EnsemblProtists" id="PYU1_T006607">
    <property type="protein sequence ID" value="PYU1_T006607"/>
    <property type="gene ID" value="PYU1_G006595"/>
</dbReference>
<evidence type="ECO:0000256" key="2">
    <source>
        <dbReference type="ARBA" id="ARBA00012027"/>
    </source>
</evidence>
<dbReference type="EC" id="3.1.4.4" evidence="2"/>
<evidence type="ECO:0000259" key="8">
    <source>
        <dbReference type="PROSITE" id="PS50035"/>
    </source>
</evidence>
<keyword evidence="4" id="KW-0378">Hydrolase</keyword>
<evidence type="ECO:0000256" key="1">
    <source>
        <dbReference type="ARBA" id="ARBA00000798"/>
    </source>
</evidence>
<dbReference type="PROSITE" id="PS50035">
    <property type="entry name" value="PLD"/>
    <property type="match status" value="2"/>
</dbReference>
<name>K3WNR5_GLOUD</name>
<keyword evidence="3" id="KW-0677">Repeat</keyword>
<dbReference type="SUPFAM" id="SSF56024">
    <property type="entry name" value="Phospholipase D/nuclease"/>
    <property type="match status" value="2"/>
</dbReference>
<dbReference type="HOGENOM" id="CLU_023720_1_0_1"/>
<keyword evidence="6" id="KW-0443">Lipid metabolism</keyword>
<organism evidence="9 10">
    <name type="scientific">Globisporangium ultimum (strain ATCC 200006 / CBS 805.95 / DAOM BR144)</name>
    <name type="common">Pythium ultimum</name>
    <dbReference type="NCBI Taxonomy" id="431595"/>
    <lineage>
        <taxon>Eukaryota</taxon>
        <taxon>Sar</taxon>
        <taxon>Stramenopiles</taxon>
        <taxon>Oomycota</taxon>
        <taxon>Peronosporomycetes</taxon>
        <taxon>Pythiales</taxon>
        <taxon>Pythiaceae</taxon>
        <taxon>Globisporangium</taxon>
    </lineage>
</organism>
<proteinExistence type="predicted"/>
<dbReference type="InParanoid" id="K3WNR5"/>
<dbReference type="GO" id="GO:0005886">
    <property type="term" value="C:plasma membrane"/>
    <property type="evidence" value="ECO:0007669"/>
    <property type="project" value="TreeGrafter"/>
</dbReference>
<keyword evidence="7" id="KW-0732">Signal</keyword>
<dbReference type="AlphaFoldDB" id="K3WNR5"/>
<comment type="catalytic activity">
    <reaction evidence="1">
        <text>a 1,2-diacyl-sn-glycero-3-phosphocholine + H2O = a 1,2-diacyl-sn-glycero-3-phosphate + choline + H(+)</text>
        <dbReference type="Rhea" id="RHEA:14445"/>
        <dbReference type="ChEBI" id="CHEBI:15354"/>
        <dbReference type="ChEBI" id="CHEBI:15377"/>
        <dbReference type="ChEBI" id="CHEBI:15378"/>
        <dbReference type="ChEBI" id="CHEBI:57643"/>
        <dbReference type="ChEBI" id="CHEBI:58608"/>
        <dbReference type="EC" id="3.1.4.4"/>
    </reaction>
</comment>
<dbReference type="EMBL" id="GL376635">
    <property type="status" value="NOT_ANNOTATED_CDS"/>
    <property type="molecule type" value="Genomic_DNA"/>
</dbReference>
<dbReference type="Gene3D" id="3.30.870.10">
    <property type="entry name" value="Endonuclease Chain A"/>
    <property type="match status" value="2"/>
</dbReference>
<evidence type="ECO:0000256" key="3">
    <source>
        <dbReference type="ARBA" id="ARBA00022737"/>
    </source>
</evidence>
<dbReference type="GO" id="GO:0004630">
    <property type="term" value="F:phospholipase D activity"/>
    <property type="evidence" value="ECO:0007669"/>
    <property type="project" value="UniProtKB-EC"/>
</dbReference>
<evidence type="ECO:0000256" key="5">
    <source>
        <dbReference type="ARBA" id="ARBA00022963"/>
    </source>
</evidence>
<accession>K3WNR5</accession>
<dbReference type="Pfam" id="PF13091">
    <property type="entry name" value="PLDc_2"/>
    <property type="match status" value="1"/>
</dbReference>
<reference evidence="10" key="1">
    <citation type="journal article" date="2010" name="Genome Biol.">
        <title>Genome sequence of the necrotrophic plant pathogen Pythium ultimum reveals original pathogenicity mechanisms and effector repertoire.</title>
        <authorList>
            <person name="Levesque C.A."/>
            <person name="Brouwer H."/>
            <person name="Cano L."/>
            <person name="Hamilton J.P."/>
            <person name="Holt C."/>
            <person name="Huitema E."/>
            <person name="Raffaele S."/>
            <person name="Robideau G.P."/>
            <person name="Thines M."/>
            <person name="Win J."/>
            <person name="Zerillo M.M."/>
            <person name="Beakes G.W."/>
            <person name="Boore J.L."/>
            <person name="Busam D."/>
            <person name="Dumas B."/>
            <person name="Ferriera S."/>
            <person name="Fuerstenberg S.I."/>
            <person name="Gachon C.M."/>
            <person name="Gaulin E."/>
            <person name="Govers F."/>
            <person name="Grenville-Briggs L."/>
            <person name="Horner N."/>
            <person name="Hostetler J."/>
            <person name="Jiang R.H."/>
            <person name="Johnson J."/>
            <person name="Krajaejun T."/>
            <person name="Lin H."/>
            <person name="Meijer H.J."/>
            <person name="Moore B."/>
            <person name="Morris P."/>
            <person name="Phuntmart V."/>
            <person name="Puiu D."/>
            <person name="Shetty J."/>
            <person name="Stajich J.E."/>
            <person name="Tripathy S."/>
            <person name="Wawra S."/>
            <person name="van West P."/>
            <person name="Whitty B.R."/>
            <person name="Coutinho P.M."/>
            <person name="Henrissat B."/>
            <person name="Martin F."/>
            <person name="Thomas P.D."/>
            <person name="Tyler B.M."/>
            <person name="De Vries R.P."/>
            <person name="Kamoun S."/>
            <person name="Yandell M."/>
            <person name="Tisserat N."/>
            <person name="Buell C.R."/>
        </authorList>
    </citation>
    <scope>NUCLEOTIDE SEQUENCE</scope>
    <source>
        <strain evidence="10">DAOM:BR144</strain>
    </source>
</reference>
<reference evidence="10" key="2">
    <citation type="submission" date="2010-04" db="EMBL/GenBank/DDBJ databases">
        <authorList>
            <person name="Buell R."/>
            <person name="Hamilton J."/>
            <person name="Hostetler J."/>
        </authorList>
    </citation>
    <scope>NUCLEOTIDE SEQUENCE [LARGE SCALE GENOMIC DNA]</scope>
    <source>
        <strain evidence="10">DAOM:BR144</strain>
    </source>
</reference>
<dbReference type="InterPro" id="IPR015679">
    <property type="entry name" value="PLipase_D_fam"/>
</dbReference>
<dbReference type="InterPro" id="IPR025202">
    <property type="entry name" value="PLD-like_dom"/>
</dbReference>
<reference evidence="9" key="3">
    <citation type="submission" date="2015-02" db="UniProtKB">
        <authorList>
            <consortium name="EnsemblProtists"/>
        </authorList>
    </citation>
    <scope>IDENTIFICATION</scope>
    <source>
        <strain evidence="9">DAOM BR144</strain>
    </source>
</reference>
<sequence length="605" mass="68932">MSGPSTYETLLRLALLVFICSHWSALVEAKIDLTRVTCHPKSGLLGMLSSRCICEPCELCFFLFTSWECRSIENQDSTTVVVPYADDLLGLQQPQLEASDWFLTESELTKSRNGVPRRRMQVFSEGNTVQLFTATNKFFSSVYNDMESLNDSAWQVFVAGWSVDNVPFRPRKSNWQNTTFQELFGRIIERDIKVRALIWANMLERAQNVKIQAWMNGFRSKQQNERSSERAGLMLFDNRLPYHTSSHHQKSLVLSHPNHSTIAYIGGIDMTNDRWDTRFHNHTKLRKMRKIARRYDGWVDSSVRIEGPASQDVAANFVARWNAKESPLQPDKEIVEFDNPVVSTEGMHITIDEQESPSNPLYGTTSIQIVRTFSCKVGYEFAPRGEISLLDSRIKAIGRARNYIYIEDQYFINVPVLQTALLQQLALIEALVVVTQKPTLGTSAVGYGKLLYENMKPLTTQFPEKVHLFTMKPALDLYIHTKAVVIDDVFLSIGSANWNQRSMTSDSEIAANMVDRKAVAETPDGVQVNSLAREFRLRKFSELTGLAIDELRDMTFFDGVHALEQAAITATSVISKLDVEYELYFDMFPNELQDVIDPFDECNTQ</sequence>
<keyword evidence="10" id="KW-1185">Reference proteome</keyword>
<evidence type="ECO:0000313" key="9">
    <source>
        <dbReference type="EnsemblProtists" id="PYU1_T006607"/>
    </source>
</evidence>
<dbReference type="STRING" id="431595.K3WNR5"/>
<dbReference type="eggNOG" id="KOG1329">
    <property type="taxonomic scope" value="Eukaryota"/>
</dbReference>
<dbReference type="VEuPathDB" id="FungiDB:PYU1_G006595"/>
<feature type="signal peptide" evidence="7">
    <location>
        <begin position="1"/>
        <end position="29"/>
    </location>
</feature>
<evidence type="ECO:0000256" key="4">
    <source>
        <dbReference type="ARBA" id="ARBA00022801"/>
    </source>
</evidence>